<gene>
    <name evidence="1" type="ORF">CAMP_LOCUS6372</name>
</gene>
<protein>
    <submittedName>
        <fullName evidence="1">Uncharacterized protein</fullName>
    </submittedName>
</protein>
<comment type="caution">
    <text evidence="1">The sequence shown here is derived from an EMBL/GenBank/DDBJ whole genome shotgun (WGS) entry which is preliminary data.</text>
</comment>
<dbReference type="PANTHER" id="PTHR31562">
    <property type="entry name" value="PROTEIN CBG18972"/>
    <property type="match status" value="1"/>
</dbReference>
<dbReference type="OrthoDB" id="428346at2759"/>
<evidence type="ECO:0000313" key="2">
    <source>
        <dbReference type="Proteomes" id="UP001152747"/>
    </source>
</evidence>
<proteinExistence type="predicted"/>
<organism evidence="1 2">
    <name type="scientific">Caenorhabditis angaria</name>
    <dbReference type="NCBI Taxonomy" id="860376"/>
    <lineage>
        <taxon>Eukaryota</taxon>
        <taxon>Metazoa</taxon>
        <taxon>Ecdysozoa</taxon>
        <taxon>Nematoda</taxon>
        <taxon>Chromadorea</taxon>
        <taxon>Rhabditida</taxon>
        <taxon>Rhabditina</taxon>
        <taxon>Rhabditomorpha</taxon>
        <taxon>Rhabditoidea</taxon>
        <taxon>Rhabditidae</taxon>
        <taxon>Peloderinae</taxon>
        <taxon>Caenorhabditis</taxon>
    </lineage>
</organism>
<dbReference type="AlphaFoldDB" id="A0A9P1IEU4"/>
<name>A0A9P1IEU4_9PELO</name>
<dbReference type="InterPro" id="IPR004951">
    <property type="entry name" value="DUF268_CAE_spp"/>
</dbReference>
<keyword evidence="2" id="KW-1185">Reference proteome</keyword>
<reference evidence="1" key="1">
    <citation type="submission" date="2022-11" db="EMBL/GenBank/DDBJ databases">
        <authorList>
            <person name="Kikuchi T."/>
        </authorList>
    </citation>
    <scope>NUCLEOTIDE SEQUENCE</scope>
    <source>
        <strain evidence="1">PS1010</strain>
    </source>
</reference>
<dbReference type="PANTHER" id="PTHR31562:SF6">
    <property type="entry name" value="DUF268 DOMAIN-CONTAINING PROTEIN-RELATED"/>
    <property type="match status" value="1"/>
</dbReference>
<evidence type="ECO:0000313" key="1">
    <source>
        <dbReference type="EMBL" id="CAI5443735.1"/>
    </source>
</evidence>
<dbReference type="Pfam" id="PF03269">
    <property type="entry name" value="DUF268"/>
    <property type="match status" value="1"/>
</dbReference>
<accession>A0A9P1IEU4</accession>
<dbReference type="Proteomes" id="UP001152747">
    <property type="component" value="Unassembled WGS sequence"/>
</dbReference>
<sequence length="352" mass="40487">MVARIRKSDSKNFILLLLVSLLFLLNFMFQSKSDDFRNTLKSKNLTSAKGWISYEEANENVFKPFGYEITEESYPIPKLRKIENQSCATVNEEWLTIAMRDQNMTEPPKNIPNSQEDLYSLNGYMHMQFRYMNDRKVGTNHPVHWNDISYRMKSPPMDNYAEDAKSINNAMKAIDVKNQSGLVVGSLSPWVEVYALKNGASHLLTVEYTTIIVEEKWKHQVETILPIDFVKQFEKFANSFDFVATFSSIEHSGLGRFGDPMDPIGDFREMQKIRCALKKGGILFLGIPIGVDGIMFNLHRIYGQLRLAMMFSGFDWIATYSGTSENPIDLTETVTKLKPMEYVQYTLVLKKL</sequence>
<dbReference type="EMBL" id="CANHGI010000002">
    <property type="protein sequence ID" value="CAI5443735.1"/>
    <property type="molecule type" value="Genomic_DNA"/>
</dbReference>